<evidence type="ECO:0000259" key="8">
    <source>
        <dbReference type="Pfam" id="PF01435"/>
    </source>
</evidence>
<name>A0ABU2XKX5_9ACTN</name>
<dbReference type="Proteomes" id="UP001180754">
    <property type="component" value="Unassembled WGS sequence"/>
</dbReference>
<feature type="domain" description="Peptidase M48" evidence="8">
    <location>
        <begin position="127"/>
        <end position="186"/>
    </location>
</feature>
<dbReference type="InterPro" id="IPR001915">
    <property type="entry name" value="Peptidase_M48"/>
</dbReference>
<gene>
    <name evidence="9" type="ORF">RND15_27835</name>
</gene>
<evidence type="ECO:0000256" key="5">
    <source>
        <dbReference type="ARBA" id="ARBA00023049"/>
    </source>
</evidence>
<dbReference type="PANTHER" id="PTHR34978">
    <property type="entry name" value="POSSIBLE SENSOR-TRANSDUCER PROTEIN BLAR"/>
    <property type="match status" value="1"/>
</dbReference>
<comment type="cofactor">
    <cofactor evidence="6">
        <name>Zn(2+)</name>
        <dbReference type="ChEBI" id="CHEBI:29105"/>
    </cofactor>
    <text evidence="6">Binds 1 zinc ion per subunit.</text>
</comment>
<proteinExistence type="inferred from homology"/>
<dbReference type="EMBL" id="JAVRFD010000014">
    <property type="protein sequence ID" value="MDT0546492.1"/>
    <property type="molecule type" value="Genomic_DNA"/>
</dbReference>
<dbReference type="CDD" id="cd07326">
    <property type="entry name" value="M56_BlaR1_MecR1_like"/>
    <property type="match status" value="1"/>
</dbReference>
<dbReference type="RefSeq" id="WP_311726962.1">
    <property type="nucleotide sequence ID" value="NZ_JAVRFD010000014.1"/>
</dbReference>
<keyword evidence="4 6" id="KW-0862">Zinc</keyword>
<organism evidence="9 10">
    <name type="scientific">Streptomyces lonegramiae</name>
    <dbReference type="NCBI Taxonomy" id="3075524"/>
    <lineage>
        <taxon>Bacteria</taxon>
        <taxon>Bacillati</taxon>
        <taxon>Actinomycetota</taxon>
        <taxon>Actinomycetes</taxon>
        <taxon>Kitasatosporales</taxon>
        <taxon>Streptomycetaceae</taxon>
        <taxon>Streptomyces</taxon>
    </lineage>
</organism>
<protein>
    <submittedName>
        <fullName evidence="9">M56 family metallopeptidase</fullName>
    </submittedName>
</protein>
<evidence type="ECO:0000256" key="2">
    <source>
        <dbReference type="ARBA" id="ARBA00022723"/>
    </source>
</evidence>
<evidence type="ECO:0000256" key="1">
    <source>
        <dbReference type="ARBA" id="ARBA00022670"/>
    </source>
</evidence>
<dbReference type="InterPro" id="IPR052173">
    <property type="entry name" value="Beta-lactam_resp_regulator"/>
</dbReference>
<keyword evidence="5 6" id="KW-0482">Metalloprotease</keyword>
<evidence type="ECO:0000256" key="4">
    <source>
        <dbReference type="ARBA" id="ARBA00022833"/>
    </source>
</evidence>
<accession>A0ABU2XKX5</accession>
<evidence type="ECO:0000256" key="3">
    <source>
        <dbReference type="ARBA" id="ARBA00022801"/>
    </source>
</evidence>
<dbReference type="PANTHER" id="PTHR34978:SF3">
    <property type="entry name" value="SLR0241 PROTEIN"/>
    <property type="match status" value="1"/>
</dbReference>
<keyword evidence="7" id="KW-0472">Membrane</keyword>
<evidence type="ECO:0000313" key="9">
    <source>
        <dbReference type="EMBL" id="MDT0546492.1"/>
    </source>
</evidence>
<evidence type="ECO:0000256" key="6">
    <source>
        <dbReference type="RuleBase" id="RU003983"/>
    </source>
</evidence>
<feature type="transmembrane region" description="Helical" evidence="7">
    <location>
        <begin position="83"/>
        <end position="102"/>
    </location>
</feature>
<keyword evidence="7" id="KW-1133">Transmembrane helix</keyword>
<keyword evidence="1 6" id="KW-0645">Protease</keyword>
<sequence>MIAPLLVAPLVPLLVPCAVPPLARRAVARLAPAAALWCLTATTVVLAVCSLAALGTLTLYGLLALPPFATLGELIHPLGSAPGLLPLAAAATGALAVCAWALPRSAARQIGEYHEARKAADTQPTAGDLCVIDSPDPDAYALPGSPGRIVVTTSMLRSLSPAEREALFAHERAHLSARHHYHLAAVGLAAHCHPGLRPAGAAVRLAAERAADEAAAAATGDRQLTARAIGRAALATRAARRRPTVAPAATSGPVPQRVAALLRPPLPGVRGRRHLAAVAAGVLLALCACLSLAGAGAGAISLHQSVEIAQGERPGG</sequence>
<feature type="transmembrane region" description="Helical" evidence="7">
    <location>
        <begin position="275"/>
        <end position="300"/>
    </location>
</feature>
<evidence type="ECO:0000313" key="10">
    <source>
        <dbReference type="Proteomes" id="UP001180754"/>
    </source>
</evidence>
<feature type="transmembrane region" description="Helical" evidence="7">
    <location>
        <begin position="35"/>
        <end position="63"/>
    </location>
</feature>
<keyword evidence="3 6" id="KW-0378">Hydrolase</keyword>
<keyword evidence="10" id="KW-1185">Reference proteome</keyword>
<comment type="caution">
    <text evidence="9">The sequence shown here is derived from an EMBL/GenBank/DDBJ whole genome shotgun (WGS) entry which is preliminary data.</text>
</comment>
<dbReference type="Gene3D" id="3.30.2010.10">
    <property type="entry name" value="Metalloproteases ('zincins'), catalytic domain"/>
    <property type="match status" value="1"/>
</dbReference>
<evidence type="ECO:0000256" key="7">
    <source>
        <dbReference type="SAM" id="Phobius"/>
    </source>
</evidence>
<comment type="similarity">
    <text evidence="6">Belongs to the peptidase M48 family.</text>
</comment>
<keyword evidence="2" id="KW-0479">Metal-binding</keyword>
<dbReference type="Pfam" id="PF01435">
    <property type="entry name" value="Peptidase_M48"/>
    <property type="match status" value="1"/>
</dbReference>
<reference evidence="9" key="1">
    <citation type="submission" date="2024-05" db="EMBL/GenBank/DDBJ databases">
        <title>30 novel species of actinomycetes from the DSMZ collection.</title>
        <authorList>
            <person name="Nouioui I."/>
        </authorList>
    </citation>
    <scope>NUCLEOTIDE SEQUENCE</scope>
    <source>
        <strain evidence="9">DSM 41529</strain>
    </source>
</reference>
<feature type="transmembrane region" description="Helical" evidence="7">
    <location>
        <begin position="6"/>
        <end position="23"/>
    </location>
</feature>
<keyword evidence="7" id="KW-0812">Transmembrane</keyword>